<feature type="domain" description="HTH luxR-type" evidence="1">
    <location>
        <begin position="319"/>
        <end position="376"/>
    </location>
</feature>
<evidence type="ECO:0000313" key="2">
    <source>
        <dbReference type="EMBL" id="BAU89088.1"/>
    </source>
</evidence>
<name>A0A169QLR6_9HYPH</name>
<protein>
    <submittedName>
        <fullName evidence="2">Transcriptional regulator, LuxR family</fullName>
    </submittedName>
</protein>
<dbReference type="InterPro" id="IPR000792">
    <property type="entry name" value="Tscrpt_reg_LuxR_C"/>
</dbReference>
<sequence length="381" mass="41684">MPFGLSEVTLNDPDPVALSAVIARIYDAAVDPEHWPDTIKRICLFVGGDQALLYWHDALKPDVDTLFRFNDDPNYSKLYEDHYAALNPLFPAFAFQPVGAVLSASDMVPAAEMERTRFHREWLAPQGMTDSLGVILEKDATRAAFLTIQWQRRPIEQAARYRIALIAPHLLRSVAIGRLFVSGRRREAVLTGALDHVEAGVFLVAETGRLVLANGRGRCMIEEGRLLRDVGGRLRATSTVADRAIFDHLRAIGGREGIPASNHAIPLSDETGDGWTATVLPLSDDRLGRAGEPRSAVAAIFVRSPSPPVVSPLEALARRHNLTASEIRVVEATLRLNGLDAIAAALGVARSTVKTHLNRVYRKSGTRNQAELIRMIAGFGV</sequence>
<accession>A0A169QLR6</accession>
<reference evidence="2 3" key="1">
    <citation type="journal article" date="2016" name="Genome Announc.">
        <title>Complete Genome Sequence of Methylobacterium populi P-1M, Isolated from Pink-Pigmented Household Biofilm.</title>
        <authorList>
            <person name="Morohoshi T."/>
            <person name="Ikeda T."/>
        </authorList>
    </citation>
    <scope>NUCLEOTIDE SEQUENCE [LARGE SCALE GENOMIC DNA]</scope>
    <source>
        <strain evidence="2 3">P-1M</strain>
    </source>
</reference>
<dbReference type="InterPro" id="IPR036388">
    <property type="entry name" value="WH-like_DNA-bd_sf"/>
</dbReference>
<dbReference type="GO" id="GO:0006355">
    <property type="term" value="P:regulation of DNA-templated transcription"/>
    <property type="evidence" value="ECO:0007669"/>
    <property type="project" value="InterPro"/>
</dbReference>
<dbReference type="Pfam" id="PF00196">
    <property type="entry name" value="GerE"/>
    <property type="match status" value="1"/>
</dbReference>
<gene>
    <name evidence="2" type="ORF">MPPM_0483</name>
</gene>
<dbReference type="SMART" id="SM00421">
    <property type="entry name" value="HTH_LUXR"/>
    <property type="match status" value="1"/>
</dbReference>
<dbReference type="GO" id="GO:0003677">
    <property type="term" value="F:DNA binding"/>
    <property type="evidence" value="ECO:0007669"/>
    <property type="project" value="InterPro"/>
</dbReference>
<dbReference type="Gene3D" id="1.10.10.10">
    <property type="entry name" value="Winged helix-like DNA-binding domain superfamily/Winged helix DNA-binding domain"/>
    <property type="match status" value="1"/>
</dbReference>
<dbReference type="EMBL" id="AP014809">
    <property type="protein sequence ID" value="BAU89088.1"/>
    <property type="molecule type" value="Genomic_DNA"/>
</dbReference>
<proteinExistence type="predicted"/>
<dbReference type="AlphaFoldDB" id="A0A169QLR6"/>
<dbReference type="Proteomes" id="UP000218288">
    <property type="component" value="Chromosome"/>
</dbReference>
<dbReference type="InterPro" id="IPR016032">
    <property type="entry name" value="Sig_transdc_resp-reg_C-effctor"/>
</dbReference>
<dbReference type="SUPFAM" id="SSF46894">
    <property type="entry name" value="C-terminal effector domain of the bipartite response regulators"/>
    <property type="match status" value="1"/>
</dbReference>
<evidence type="ECO:0000259" key="1">
    <source>
        <dbReference type="SMART" id="SM00421"/>
    </source>
</evidence>
<organism evidence="2 3">
    <name type="scientific">Methylorubrum populi</name>
    <dbReference type="NCBI Taxonomy" id="223967"/>
    <lineage>
        <taxon>Bacteria</taxon>
        <taxon>Pseudomonadati</taxon>
        <taxon>Pseudomonadota</taxon>
        <taxon>Alphaproteobacteria</taxon>
        <taxon>Hyphomicrobiales</taxon>
        <taxon>Methylobacteriaceae</taxon>
        <taxon>Methylorubrum</taxon>
    </lineage>
</organism>
<evidence type="ECO:0000313" key="3">
    <source>
        <dbReference type="Proteomes" id="UP000218288"/>
    </source>
</evidence>